<comment type="caution">
    <text evidence="2">The sequence shown here is derived from an EMBL/GenBank/DDBJ whole genome shotgun (WGS) entry which is preliminary data.</text>
</comment>
<accession>A0AAD9V5J0</accession>
<name>A0AAD9V5J0_ACRCE</name>
<sequence>MADISDSLQNVVPRCVREELNTSGNFVSQTLVNRTRNLISIRSSSSVSARQLGETSQQQSARTSEFSRNSPAISARAWIDFCNRTSFTKKKSTFFKAKGACCTGDSISS</sequence>
<reference evidence="2" key="1">
    <citation type="journal article" date="2023" name="G3 (Bethesda)">
        <title>Whole genome assembly and annotation of the endangered Caribbean coral Acropora cervicornis.</title>
        <authorList>
            <person name="Selwyn J.D."/>
            <person name="Vollmer S.V."/>
        </authorList>
    </citation>
    <scope>NUCLEOTIDE SEQUENCE</scope>
    <source>
        <strain evidence="2">K2</strain>
    </source>
</reference>
<evidence type="ECO:0000313" key="2">
    <source>
        <dbReference type="EMBL" id="KAK2561515.1"/>
    </source>
</evidence>
<evidence type="ECO:0000313" key="3">
    <source>
        <dbReference type="Proteomes" id="UP001249851"/>
    </source>
</evidence>
<feature type="region of interest" description="Disordered" evidence="1">
    <location>
        <begin position="43"/>
        <end position="70"/>
    </location>
</feature>
<organism evidence="2 3">
    <name type="scientific">Acropora cervicornis</name>
    <name type="common">Staghorn coral</name>
    <dbReference type="NCBI Taxonomy" id="6130"/>
    <lineage>
        <taxon>Eukaryota</taxon>
        <taxon>Metazoa</taxon>
        <taxon>Cnidaria</taxon>
        <taxon>Anthozoa</taxon>
        <taxon>Hexacorallia</taxon>
        <taxon>Scleractinia</taxon>
        <taxon>Astrocoeniina</taxon>
        <taxon>Acroporidae</taxon>
        <taxon>Acropora</taxon>
    </lineage>
</organism>
<proteinExistence type="predicted"/>
<protein>
    <submittedName>
        <fullName evidence="2">Uncharacterized protein</fullName>
    </submittedName>
</protein>
<dbReference type="EMBL" id="JARQWQ010000032">
    <property type="protein sequence ID" value="KAK2561515.1"/>
    <property type="molecule type" value="Genomic_DNA"/>
</dbReference>
<keyword evidence="3" id="KW-1185">Reference proteome</keyword>
<evidence type="ECO:0000256" key="1">
    <source>
        <dbReference type="SAM" id="MobiDB-lite"/>
    </source>
</evidence>
<gene>
    <name evidence="2" type="ORF">P5673_015487</name>
</gene>
<dbReference type="AlphaFoldDB" id="A0AAD9V5J0"/>
<dbReference type="Proteomes" id="UP001249851">
    <property type="component" value="Unassembled WGS sequence"/>
</dbReference>
<feature type="compositionally biased region" description="Polar residues" evidence="1">
    <location>
        <begin position="53"/>
        <end position="70"/>
    </location>
</feature>
<reference evidence="2" key="2">
    <citation type="journal article" date="2023" name="Science">
        <title>Genomic signatures of disease resistance in endangered staghorn corals.</title>
        <authorList>
            <person name="Vollmer S.V."/>
            <person name="Selwyn J.D."/>
            <person name="Despard B.A."/>
            <person name="Roesel C.L."/>
        </authorList>
    </citation>
    <scope>NUCLEOTIDE SEQUENCE</scope>
    <source>
        <strain evidence="2">K2</strain>
    </source>
</reference>